<name>A0AAE7V3K6_9CAUD</name>
<keyword evidence="2" id="KW-1185">Reference proteome</keyword>
<dbReference type="EMBL" id="MZ130476">
    <property type="protein sequence ID" value="QWM89232.1"/>
    <property type="molecule type" value="Genomic_DNA"/>
</dbReference>
<dbReference type="InterPro" id="IPR003669">
    <property type="entry name" value="Thymidylate_synthase_ThyX"/>
</dbReference>
<dbReference type="KEGG" id="vg:75691388"/>
<dbReference type="PANTHER" id="PTHR34934">
    <property type="entry name" value="FLAVIN-DEPENDENT THYMIDYLATE SYNTHASE"/>
    <property type="match status" value="1"/>
</dbReference>
<dbReference type="GO" id="GO:0006231">
    <property type="term" value="P:dTMP biosynthetic process"/>
    <property type="evidence" value="ECO:0007669"/>
    <property type="project" value="InterPro"/>
</dbReference>
<accession>A0AAE7V3K6</accession>
<proteinExistence type="predicted"/>
<protein>
    <submittedName>
        <fullName evidence="1">Flavin-dependent thymidylate synthase</fullName>
    </submittedName>
</protein>
<dbReference type="Pfam" id="PF02511">
    <property type="entry name" value="Thy1"/>
    <property type="match status" value="1"/>
</dbReference>
<dbReference type="Proteomes" id="UP000827429">
    <property type="component" value="Segment"/>
</dbReference>
<dbReference type="GO" id="GO:0004799">
    <property type="term" value="F:thymidylate synthase activity"/>
    <property type="evidence" value="ECO:0007669"/>
    <property type="project" value="TreeGrafter"/>
</dbReference>
<dbReference type="GO" id="GO:0070402">
    <property type="term" value="F:NADPH binding"/>
    <property type="evidence" value="ECO:0007669"/>
    <property type="project" value="TreeGrafter"/>
</dbReference>
<dbReference type="InterPro" id="IPR036098">
    <property type="entry name" value="Thymidylate_synthase_ThyX_sf"/>
</dbReference>
<organism evidence="1 2">
    <name type="scientific">uncultured phage cr123_1</name>
    <dbReference type="NCBI Taxonomy" id="2986401"/>
    <lineage>
        <taxon>Viruses</taxon>
        <taxon>Duplodnaviria</taxon>
        <taxon>Heunggongvirae</taxon>
        <taxon>Uroviricota</taxon>
        <taxon>Caudoviricetes</taxon>
        <taxon>Crassvirales</taxon>
        <taxon>Intestiviridae</taxon>
        <taxon>Crudevirinae</taxon>
        <taxon>Delmidovirus</taxon>
        <taxon>Delmidovirus copri</taxon>
    </lineage>
</organism>
<gene>
    <name evidence="1" type="primary">gp_15333</name>
</gene>
<dbReference type="GO" id="GO:0050660">
    <property type="term" value="F:flavin adenine dinucleotide binding"/>
    <property type="evidence" value="ECO:0007669"/>
    <property type="project" value="InterPro"/>
</dbReference>
<dbReference type="GeneID" id="75691388"/>
<dbReference type="SUPFAM" id="SSF69796">
    <property type="entry name" value="Thymidylate synthase-complementing protein Thy1"/>
    <property type="match status" value="1"/>
</dbReference>
<reference evidence="1 2" key="1">
    <citation type="submission" date="2021-04" db="EMBL/GenBank/DDBJ databases">
        <authorList>
            <person name="Shkoporov A.N."/>
            <person name="Stockdale S.R."/>
            <person name="Guerin E."/>
            <person name="Ross R.P."/>
            <person name="Hill C."/>
        </authorList>
    </citation>
    <scope>NUCLEOTIDE SEQUENCE [LARGE SCALE GENOMIC DNA]</scope>
    <source>
        <strain evidence="2">cr123_1</strain>
    </source>
</reference>
<dbReference type="GO" id="GO:0050797">
    <property type="term" value="F:thymidylate synthase (FAD) activity"/>
    <property type="evidence" value="ECO:0007669"/>
    <property type="project" value="InterPro"/>
</dbReference>
<dbReference type="RefSeq" id="YP_010358804.1">
    <property type="nucleotide sequence ID" value="NC_062766.1"/>
</dbReference>
<evidence type="ECO:0000313" key="2">
    <source>
        <dbReference type="Proteomes" id="UP000827429"/>
    </source>
</evidence>
<dbReference type="Gene3D" id="3.30.1360.170">
    <property type="match status" value="2"/>
</dbReference>
<evidence type="ECO:0000313" key="1">
    <source>
        <dbReference type="EMBL" id="QWM89232.1"/>
    </source>
</evidence>
<dbReference type="PANTHER" id="PTHR34934:SF1">
    <property type="entry name" value="FLAVIN-DEPENDENT THYMIDYLATE SYNTHASE"/>
    <property type="match status" value="1"/>
</dbReference>
<sequence length="287" mass="33474">MNIVKPYIELWHQDADWIHHVAKCARICYASDGSNDVKLVNNLLKLEHLSMFRHRSIYYIIPKDSKYIDLVTRLEFSPYVEYLIGSEAIYLATNGHFYIEHKDNILKLLDSFIVTAEEFINRELGWRLMRYTFKVTTQISTSRELNRVSPNNIAEQSTRYVYENGTICCPHWLDYDLANNIQNLVARDGDKVLMDNDNNKAYIYIKDCAKSFASYKVLVDECKMNRQDARGVLPIDTATICAYTYSVNQWRDIIDLRYHGKTGAPHPNAKIIAGMIREELIKFGYDF</sequence>